<evidence type="ECO:0000313" key="2">
    <source>
        <dbReference type="EMBL" id="HGU40236.1"/>
    </source>
</evidence>
<dbReference type="Gene3D" id="1.10.530.10">
    <property type="match status" value="1"/>
</dbReference>
<feature type="domain" description="Transglycosylase SLT" evidence="1">
    <location>
        <begin position="58"/>
        <end position="157"/>
    </location>
</feature>
<dbReference type="InterPro" id="IPR008258">
    <property type="entry name" value="Transglycosylase_SLT_dom_1"/>
</dbReference>
<organism evidence="2">
    <name type="scientific">Fervidobacterium thailandense</name>
    <dbReference type="NCBI Taxonomy" id="1008305"/>
    <lineage>
        <taxon>Bacteria</taxon>
        <taxon>Thermotogati</taxon>
        <taxon>Thermotogota</taxon>
        <taxon>Thermotogae</taxon>
        <taxon>Thermotogales</taxon>
        <taxon>Fervidobacteriaceae</taxon>
        <taxon>Fervidobacterium</taxon>
    </lineage>
</organism>
<comment type="caution">
    <text evidence="2">The sequence shown here is derived from an EMBL/GenBank/DDBJ whole genome shotgun (WGS) entry which is preliminary data.</text>
</comment>
<protein>
    <submittedName>
        <fullName evidence="2">Lytic transglycosylase domain-containing protein</fullName>
    </submittedName>
</protein>
<proteinExistence type="predicted"/>
<dbReference type="SUPFAM" id="SSF53955">
    <property type="entry name" value="Lysozyme-like"/>
    <property type="match status" value="1"/>
</dbReference>
<dbReference type="Pfam" id="PF01464">
    <property type="entry name" value="SLT"/>
    <property type="match status" value="1"/>
</dbReference>
<dbReference type="AlphaFoldDB" id="A0A7C4CDJ5"/>
<sequence>MYSNDNFIQSPLLDVPQSGAQILAVPKWFQIEVTKRRAGSGEKTTTDFVIELWNAIWEISTHYEIDPLFITAVIALESNFRNVKGSGGTLGMMQILPSTAKIIAQLTKLEQPKDWNELLTNHRLNITYGTAYLSYLFKQTGSLSKALERYNNGPKKETYALSVMSLYEKYKNMHLQETGGK</sequence>
<accession>A0A7C4CDJ5</accession>
<dbReference type="PANTHER" id="PTHR37423">
    <property type="entry name" value="SOLUBLE LYTIC MUREIN TRANSGLYCOSYLASE-RELATED"/>
    <property type="match status" value="1"/>
</dbReference>
<dbReference type="PANTHER" id="PTHR37423:SF2">
    <property type="entry name" value="MEMBRANE-BOUND LYTIC MUREIN TRANSGLYCOSYLASE C"/>
    <property type="match status" value="1"/>
</dbReference>
<evidence type="ECO:0000259" key="1">
    <source>
        <dbReference type="Pfam" id="PF01464"/>
    </source>
</evidence>
<name>A0A7C4CDJ5_9BACT</name>
<dbReference type="InterPro" id="IPR023346">
    <property type="entry name" value="Lysozyme-like_dom_sf"/>
</dbReference>
<dbReference type="EMBL" id="DSZY01000014">
    <property type="protein sequence ID" value="HGU40236.1"/>
    <property type="molecule type" value="Genomic_DNA"/>
</dbReference>
<reference evidence="2" key="1">
    <citation type="journal article" date="2020" name="mSystems">
        <title>Genome- and Community-Level Interaction Insights into Carbon Utilization and Element Cycling Functions of Hydrothermarchaeota in Hydrothermal Sediment.</title>
        <authorList>
            <person name="Zhou Z."/>
            <person name="Liu Y."/>
            <person name="Xu W."/>
            <person name="Pan J."/>
            <person name="Luo Z.H."/>
            <person name="Li M."/>
        </authorList>
    </citation>
    <scope>NUCLEOTIDE SEQUENCE [LARGE SCALE GENOMIC DNA]</scope>
    <source>
        <strain evidence="2">SpSt-609</strain>
    </source>
</reference>
<gene>
    <name evidence="2" type="ORF">ENT77_03450</name>
</gene>